<sequence length="191" mass="21662">MQLFLWAFRSYQTSIGCWSTGTRFRYNPRPLYLSTLMARHMNKCPCGSTLSLELCCGSLHRGAAAQTPEQLMRSRYSAFVLGLGEYLVHSWHPDYLGDLTAEQLSQTDTQWDGLEIIASQGGPDDTLGMVEFKAWFMEGEARHCLHERSRFVRHQGRWVYTDGEQDPAPLRVGRNDPCPCGSGKKFKKCCG</sequence>
<dbReference type="PANTHER" id="PTHR33747">
    <property type="entry name" value="UPF0225 PROTEIN SCO1677"/>
    <property type="match status" value="1"/>
</dbReference>
<protein>
    <recommendedName>
        <fullName evidence="2">UPF0225 protein AHA_2459</fullName>
    </recommendedName>
</protein>
<dbReference type="Proteomes" id="UP000000756">
    <property type="component" value="Chromosome"/>
</dbReference>
<dbReference type="NCBIfam" id="NF002449">
    <property type="entry name" value="PRK01617.1"/>
    <property type="match status" value="1"/>
</dbReference>
<evidence type="ECO:0000313" key="4">
    <source>
        <dbReference type="EMBL" id="ABK38126.1"/>
    </source>
</evidence>
<dbReference type="InterPro" id="IPR032710">
    <property type="entry name" value="NTF2-like_dom_sf"/>
</dbReference>
<dbReference type="KEGG" id="aha:AHA_2459"/>
<dbReference type="OrthoDB" id="21421at2"/>
<dbReference type="InterPro" id="IPR048469">
    <property type="entry name" value="YchJ-like_M"/>
</dbReference>
<dbReference type="SUPFAM" id="SSF54427">
    <property type="entry name" value="NTF2-like"/>
    <property type="match status" value="1"/>
</dbReference>
<dbReference type="HOGENOM" id="CLU_099590_0_0_6"/>
<gene>
    <name evidence="4" type="ordered locus">AHA_2459</name>
</gene>
<dbReference type="EnsemblBacteria" id="ABK38126">
    <property type="protein sequence ID" value="ABK38126"/>
    <property type="gene ID" value="AHA_2459"/>
</dbReference>
<evidence type="ECO:0000313" key="5">
    <source>
        <dbReference type="Proteomes" id="UP000000756"/>
    </source>
</evidence>
<dbReference type="eggNOG" id="COG3012">
    <property type="taxonomic scope" value="Bacteria"/>
</dbReference>
<feature type="domain" description="YchJ-like middle NTF2-like" evidence="3">
    <location>
        <begin position="67"/>
        <end position="163"/>
    </location>
</feature>
<dbReference type="Gene3D" id="3.10.450.50">
    <property type="match status" value="1"/>
</dbReference>
<organism evidence="4 5">
    <name type="scientific">Aeromonas hydrophila subsp. hydrophila (strain ATCC 7966 / DSM 30187 / BCRC 13018 / CCUG 14551 / JCM 1027 / KCTC 2358 / NCIMB 9240 / NCTC 8049)</name>
    <dbReference type="NCBI Taxonomy" id="380703"/>
    <lineage>
        <taxon>Bacteria</taxon>
        <taxon>Pseudomonadati</taxon>
        <taxon>Pseudomonadota</taxon>
        <taxon>Gammaproteobacteria</taxon>
        <taxon>Aeromonadales</taxon>
        <taxon>Aeromonadaceae</taxon>
        <taxon>Aeromonas</taxon>
    </lineage>
</organism>
<dbReference type="STRING" id="380703.AHA_2459"/>
<evidence type="ECO:0000256" key="2">
    <source>
        <dbReference type="HAMAP-Rule" id="MF_00612"/>
    </source>
</evidence>
<dbReference type="HAMAP" id="MF_00612">
    <property type="entry name" value="UPF0225"/>
    <property type="match status" value="1"/>
</dbReference>
<dbReference type="EMBL" id="CP000462">
    <property type="protein sequence ID" value="ABK38126.1"/>
    <property type="molecule type" value="Genomic_DNA"/>
</dbReference>
<dbReference type="Pfam" id="PF17775">
    <property type="entry name" value="YchJ_M-like"/>
    <property type="match status" value="1"/>
</dbReference>
<dbReference type="InterPro" id="IPR004027">
    <property type="entry name" value="SEC_C_motif"/>
</dbReference>
<proteinExistence type="inferred from homology"/>
<dbReference type="Pfam" id="PF02810">
    <property type="entry name" value="SEC-C"/>
    <property type="match status" value="1"/>
</dbReference>
<evidence type="ECO:0000256" key="1">
    <source>
        <dbReference type="ARBA" id="ARBA00010839"/>
    </source>
</evidence>
<reference evidence="4 5" key="1">
    <citation type="journal article" date="2006" name="J. Bacteriol.">
        <title>Genome sequence of Aeromonas hydrophila ATCC 7966T: jack of all trades.</title>
        <authorList>
            <person name="Seshadri R."/>
            <person name="Joseph S.W."/>
            <person name="Chopra A.K."/>
            <person name="Sha J."/>
            <person name="Shaw J."/>
            <person name="Graf J."/>
            <person name="Haft D."/>
            <person name="Wu M."/>
            <person name="Ren Q."/>
            <person name="Rosovitz M.J."/>
            <person name="Madupu R."/>
            <person name="Tallon L."/>
            <person name="Kim M."/>
            <person name="Jin S."/>
            <person name="Vuong H."/>
            <person name="Stine O.C."/>
            <person name="Ali A."/>
            <person name="Horneman A.J."/>
            <person name="Heidelberg J.F."/>
        </authorList>
    </citation>
    <scope>NUCLEOTIDE SEQUENCE [LARGE SCALE GENOMIC DNA]</scope>
    <source>
        <strain evidence="5">ATCC 7966 / DSM 30187 / BCRC 13018 / CCUG 14551 / JCM 1027 / KCTC 2358 / NCIMB 9240 / NCTC 8049</strain>
    </source>
</reference>
<evidence type="ECO:0000259" key="3">
    <source>
        <dbReference type="Pfam" id="PF17775"/>
    </source>
</evidence>
<dbReference type="AlphaFoldDB" id="A0KL22"/>
<dbReference type="SUPFAM" id="SSF103642">
    <property type="entry name" value="Sec-C motif"/>
    <property type="match status" value="1"/>
</dbReference>
<dbReference type="PANTHER" id="PTHR33747:SF1">
    <property type="entry name" value="ADENYLATE CYCLASE-ASSOCIATED CAP C-TERMINAL DOMAIN-CONTAINING PROTEIN"/>
    <property type="match status" value="1"/>
</dbReference>
<keyword evidence="5" id="KW-1185">Reference proteome</keyword>
<accession>A0KL22</accession>
<dbReference type="PATRIC" id="fig|380703.7.peg.2457"/>
<name>A0KL22_AERHH</name>
<comment type="similarity">
    <text evidence="1 2">Belongs to the UPF0225 family.</text>
</comment>
<dbReference type="InterPro" id="IPR023006">
    <property type="entry name" value="YchJ-like"/>
</dbReference>